<dbReference type="FunFam" id="1.10.1200.10:FF:000016">
    <property type="entry name" value="Non-ribosomal peptide synthase"/>
    <property type="match status" value="2"/>
</dbReference>
<evidence type="ECO:0000256" key="4">
    <source>
        <dbReference type="ARBA" id="ARBA00022553"/>
    </source>
</evidence>
<comment type="caution">
    <text evidence="8">The sequence shown here is derived from an EMBL/GenBank/DDBJ whole genome shotgun (WGS) entry which is preliminary data.</text>
</comment>
<dbReference type="InterPro" id="IPR020845">
    <property type="entry name" value="AMP-binding_CS"/>
</dbReference>
<protein>
    <submittedName>
        <fullName evidence="8">Amino acid adenylation domain-containing protein</fullName>
    </submittedName>
</protein>
<comment type="similarity">
    <text evidence="2">Belongs to the ATP-dependent AMP-binding enzyme family.</text>
</comment>
<accession>A0A3M0LYP4</accession>
<dbReference type="EMBL" id="QOKZ01000021">
    <property type="protein sequence ID" value="RMC30103.1"/>
    <property type="molecule type" value="Genomic_DNA"/>
</dbReference>
<feature type="domain" description="Carrier" evidence="7">
    <location>
        <begin position="7"/>
        <end position="82"/>
    </location>
</feature>
<proteinExistence type="inferred from homology"/>
<dbReference type="Pfam" id="PF13193">
    <property type="entry name" value="AMP-binding_C"/>
    <property type="match status" value="2"/>
</dbReference>
<comment type="cofactor">
    <cofactor evidence="1">
        <name>pantetheine 4'-phosphate</name>
        <dbReference type="ChEBI" id="CHEBI:47942"/>
    </cofactor>
</comment>
<dbReference type="CDD" id="cd05930">
    <property type="entry name" value="A_NRPS"/>
    <property type="match status" value="2"/>
</dbReference>
<dbReference type="NCBIfam" id="TIGR01733">
    <property type="entry name" value="AA-adenyl-dom"/>
    <property type="match status" value="4"/>
</dbReference>
<dbReference type="FunFam" id="3.40.50.12780:FF:000012">
    <property type="entry name" value="Non-ribosomal peptide synthetase"/>
    <property type="match status" value="2"/>
</dbReference>
<dbReference type="GO" id="GO:0043041">
    <property type="term" value="P:amino acid activation for nonribosomal peptide biosynthetic process"/>
    <property type="evidence" value="ECO:0007669"/>
    <property type="project" value="TreeGrafter"/>
</dbReference>
<dbReference type="FunFam" id="2.30.38.10:FF:000001">
    <property type="entry name" value="Non-ribosomal peptide synthetase PvdI"/>
    <property type="match status" value="1"/>
</dbReference>
<dbReference type="InterPro" id="IPR001242">
    <property type="entry name" value="Condensation_dom"/>
</dbReference>
<evidence type="ECO:0000259" key="7">
    <source>
        <dbReference type="PROSITE" id="PS50075"/>
    </source>
</evidence>
<dbReference type="InterPro" id="IPR025110">
    <property type="entry name" value="AMP-bd_C"/>
</dbReference>
<reference evidence="8 9" key="1">
    <citation type="submission" date="2018-07" db="EMBL/GenBank/DDBJ databases">
        <authorList>
            <person name="Zhang Y."/>
            <person name="Wang L."/>
            <person name="Ma S."/>
        </authorList>
    </citation>
    <scope>NUCLEOTIDE SEQUENCE [LARGE SCALE GENOMIC DNA]</scope>
    <source>
        <strain evidence="8 9">4-2</strain>
    </source>
</reference>
<evidence type="ECO:0000313" key="8">
    <source>
        <dbReference type="EMBL" id="RMC30103.1"/>
    </source>
</evidence>
<feature type="domain" description="Carrier" evidence="7">
    <location>
        <begin position="1071"/>
        <end position="1146"/>
    </location>
</feature>
<evidence type="ECO:0000256" key="6">
    <source>
        <dbReference type="SAM" id="MobiDB-lite"/>
    </source>
</evidence>
<dbReference type="Pfam" id="PF00668">
    <property type="entry name" value="Condensation"/>
    <property type="match status" value="5"/>
</dbReference>
<feature type="domain" description="Carrier" evidence="7">
    <location>
        <begin position="2133"/>
        <end position="2208"/>
    </location>
</feature>
<dbReference type="CDD" id="cd17651">
    <property type="entry name" value="A_NRPS_VisG_like"/>
    <property type="match status" value="1"/>
</dbReference>
<dbReference type="GO" id="GO:0003824">
    <property type="term" value="F:catalytic activity"/>
    <property type="evidence" value="ECO:0007669"/>
    <property type="project" value="InterPro"/>
</dbReference>
<dbReference type="InterPro" id="IPR009081">
    <property type="entry name" value="PP-bd_ACP"/>
</dbReference>
<dbReference type="Gene3D" id="3.30.559.30">
    <property type="entry name" value="Nonribosomal peptide synthetase, condensation domain"/>
    <property type="match status" value="5"/>
</dbReference>
<dbReference type="Gene3D" id="3.30.300.30">
    <property type="match status" value="4"/>
</dbReference>
<dbReference type="SMART" id="SM00823">
    <property type="entry name" value="PKS_PP"/>
    <property type="match status" value="5"/>
</dbReference>
<dbReference type="SUPFAM" id="SSF52777">
    <property type="entry name" value="CoA-dependent acyltransferases"/>
    <property type="match status" value="10"/>
</dbReference>
<dbReference type="GO" id="GO:0031177">
    <property type="term" value="F:phosphopantetheine binding"/>
    <property type="evidence" value="ECO:0007669"/>
    <property type="project" value="InterPro"/>
</dbReference>
<dbReference type="GO" id="GO:0072330">
    <property type="term" value="P:monocarboxylic acid biosynthetic process"/>
    <property type="evidence" value="ECO:0007669"/>
    <property type="project" value="UniProtKB-ARBA"/>
</dbReference>
<evidence type="ECO:0000313" key="9">
    <source>
        <dbReference type="Proteomes" id="UP000273516"/>
    </source>
</evidence>
<gene>
    <name evidence="8" type="ORF">C9E81_22100</name>
</gene>
<dbReference type="FunFam" id="3.30.300.30:FF:000015">
    <property type="entry name" value="Nonribosomal peptide synthase SidD"/>
    <property type="match status" value="1"/>
</dbReference>
<dbReference type="InterPro" id="IPR020806">
    <property type="entry name" value="PKS_PP-bd"/>
</dbReference>
<dbReference type="Gene3D" id="1.10.1200.10">
    <property type="entry name" value="ACP-like"/>
    <property type="match status" value="5"/>
</dbReference>
<evidence type="ECO:0000256" key="5">
    <source>
        <dbReference type="ARBA" id="ARBA00022737"/>
    </source>
</evidence>
<keyword evidence="3" id="KW-0596">Phosphopantetheine</keyword>
<dbReference type="InterPro" id="IPR006162">
    <property type="entry name" value="Ppantetheine_attach_site"/>
</dbReference>
<dbReference type="SUPFAM" id="SSF47336">
    <property type="entry name" value="ACP-like"/>
    <property type="match status" value="5"/>
</dbReference>
<keyword evidence="4" id="KW-0597">Phosphoprotein</keyword>
<dbReference type="FunFam" id="3.30.300.30:FF:000010">
    <property type="entry name" value="Enterobactin synthetase component F"/>
    <property type="match status" value="1"/>
</dbReference>
<dbReference type="Gene3D" id="3.40.50.980">
    <property type="match status" value="8"/>
</dbReference>
<feature type="domain" description="Carrier" evidence="7">
    <location>
        <begin position="3185"/>
        <end position="3260"/>
    </location>
</feature>
<feature type="non-terminal residue" evidence="8">
    <location>
        <position position="1"/>
    </location>
</feature>
<dbReference type="CDD" id="cd19540">
    <property type="entry name" value="LCL_NRPS-like"/>
    <property type="match status" value="4"/>
</dbReference>
<dbReference type="PANTHER" id="PTHR45527">
    <property type="entry name" value="NONRIBOSOMAL PEPTIDE SYNTHETASE"/>
    <property type="match status" value="1"/>
</dbReference>
<dbReference type="FunFam" id="1.10.1200.10:FF:000005">
    <property type="entry name" value="Nonribosomal peptide synthetase 1"/>
    <property type="match status" value="2"/>
</dbReference>
<sequence length="4820" mass="520435">APGPRRTPRNETEERLAALFAEILGCGTPGIDDSFFALGGDSLLATRLIGRIRPGFGIDLPIRAIFENPTIEALAARIAAQDAPLSTRPELAPRPRPATMPLSFAQQRLWFLGQIEGPSATYNIPMALRVRGPLDAEALQAALNDLVARHETLRTRFPAADTPRQEVLHSAALILQRREVSEAELQAALAEGAAQPLDLENGLPLAAALLRISEQDHVLLLVLHHIAGDGASMAPLAADLSAAYAARLEGHAPDWPDLPVQYGDYTLWHRELLGRRDDPDSPHARQLNFWKQALKDIPEQIQLPTDRTRPATPSYNGATLNVTLPVTLASRMQALATARGATMFMLLQAGVATLLSRLGAGTDIVLGAPVAGRTEPGLDNMIGLFTNTVITRVDLSGTPSLDLLVERLRENGVAASDHQDLPFEELVEALNPARSLAHHPLFQVLVALQNNTEPHCILSGCEISEMPLETHRSKFDLSFDFAPVAAKDEAGGGLALTIEYATDLFDASTIAMLASRLERLLEAACDDPSGPLADIPLLTPAEQQALIEADHAVTRHHPDLRLPELVAAAGQPEAPAVSDGERRLNHAELISRANRFARMLLARGISTGDIVGIATERSNDMLVAMLGSLTAGAAYLPLDPDHPADRLIRMLAMARPSLLLGTEMLLHDLAARDALPEGCCQLASADLDSALVSHDDRPVTDGERRRPLKATDTAYVIFTSGSTGQPKGVMIPHGALENFLHAMADRIGVASSDRLAAVTPITFDIAGLEMFLPLIAGASLTILPRETSAGGAALAAFLDRERPTIMQATPATWQMLRDAGWRPGGDLTILCGGEAMPQDLGDWMSASARAVWNMYGPTETTIWSLMEPVRPGQPIRIGSAIDNTRLRIVDDRLRPVPDNVPGELCIAGEGLAQGYLHRPELTAERFVPDPLVSDDPGARMYRTGDLVRRREGVLEYLGRLDHQVKIRGFRIELGEIETALSNTGYPRNVVMALNGPGGAPALVAWICDTGADWTSDDSASIRAALARLLPDYMIPSAFVAVDEFPLTPNGKIDRKALPRPDLASGQAPYRAPQTPAEIAICSCFAETLDRGRIGLDDDFFTLGGHSLLATRLASRIRSTLNAEMPLRLLFQHPTPAALARQIGQDRPALPPLIRQERPARIPLSAAQRRLWFLQRLETDGGAEAAASYNIPMRLDLEGALDKDALRLALGDVIARHESLRTRFPEQDGEPFQQICEDMTPALELVTTTAGPLESELAEAALHRFDLAMETPLRATLFDCGGGRHSLLLVLHHIAGDGASMDVLARDLSTAYTARLDGHTPEMAPLIVQYADYTRWLDQVMGDSADPASRLSQQMAWWSRALDGVPQLHGLPTDMPRPPVASNRGATVSFNIPAGLQAGLSQLAQAHGATPFMVVHAALSALLTRLGAGEDIVIGTPIEGRNDAALEPLVGMFVNTLVLRADTSGDPSFADLLAQLRDRDLAAWEHQQMPFEQLVEKLHPVRSLSHHPLFQIMLALQQGRRHPVELPGLTAQARDASAPVARFDLSLHLWEVPGEGIEGELEYAADLFTEASAQVMVARFQRLLQAVITDPTRSIGDIPLQDPDETAQLAELGRGQQTTPSNADIAALFEAQAQLTPEATALEDAKGTLSYAALEAEANRIAHHLQGMGVGDGDAVAICMHRGTGMVAAILGILKAGAGYIPLDPSYPASRLDQALEDACPAVLIAEAALAENLNPARDTRLLLADDPRPAWSGAPETPPRRDRGNPDRLGYMIFTSGSTGRPKGVVMHQRALVNLLEWQRRSLPLRSGTRVLQFAALGFDVAFQEIFSTLASGGCLCLLPEDQIRDIDLLSRRIAELRLERIFLPFMALSHLAEALEQRCVSLPDLRDVITAGEQLRLTPALRAMFAANPDCRLHNHYGPTETHVCTGWSSSGDPALWPDLPPIGRPVDNCRCLVLDAQRRPVPAGVPGELYIAGACVAEGYLDLPELTRERFLPAPDVADQRMYRSGDLVRWSAEGVLEYLGRIDSQVKIRGFRIEPGEVEAAIARHPGIKDVAVIVHDDPARGKQLIAYAVAESGGRIEPQAIRDALGQSLPDYMVPVAVIAMDSLPLTPNGKLDRRNLPAPELSCGPGRPPRTENEARLCGLFAEVLDLPTVGIDDNFFDLGGHSLLATRLFSRIRNQLQTDLPIRALFEAPTVEQLARRLKPGNGRVRPSLRPTPRGETPPPMSFAQRRLWFLQQLDRHGASYNIPVALRFTGHLDADALRLAIGDVIARHEILRTTYPAGAEPRQHIAARMSPALEIIETGSGHLDRAVADAAGHVFDLASEGPLRVTLIRTAPDSGALVILLHHIAGDGASMAPLAHDLSTAYAARRAGDAPDWHPLPVQYADYAAWQTELFGGSDDPGSELSRQLGFWRETLADLPDELALPFAAPRPAVASGSGGQLVLALDGETHAAVLDLARRHGATPFMVLQTALAAMLRRLGAGEDIPLGSPVAGRTDPGLEQLVGFFVNTLVLRMDASGNPRFTELLERARRTDLAAWEHQDLPFEELVEHLRPSRSLARHPLFQVLLQVQNTARANLTLPGARLQPMDPDTGSAKFDLAFHVAEDTDADGRPSGLEITLEYSGDLYTPDSAGRVLACFRRLLEAAIHDPQARLSELPVIDPAEAEALTSDARLDLRDLPVRPVPDWFEQIVDQHADAHALTAGEQQVSYRQLDEWANRIARALVARDIGAEDRVGLMLPRSDMMIAAMLGIMKAGAAFLPLDPDLPAERLDYIVSDASPRAVLTLTGTEGRLPRAESLLLLDDPMGFGGEIGAADASRITDADRRRRLDPRHPAYVIYTSGSTGRPKGVVVPHAGLPALTVAQVERFGIVPGSRVLQFASISFDASVMEVMMAFAAGATLVLPPAGRVLGDDLTRALSEGHITHALIPPSVLATLDPALPWPETVIVGGEACPPHIAAAWSAEHRLVNAYGPTEITICCAMSPVLTGGTPVPPPLGRPNVNARIYILDDALRPVPAGIPGELYIGGDGVARGYLDRPDLTADRFVADPFRPGQRMYRSGDLAQWREDGQIDYLGRADTQVKIRGFRIEPGEIEAAIARAGYPANAVILREDQPGLRRLAAYIAAPELDDRALRNELASSLPDWMLPASFTRLDALPMSANGAKLDRKALPVPEYDTAPTQPPRDATEETLADLFAGLLGLPAAGIEDNFFERGGHSLLATRLVAGIRDRTGVSLPIRAVFETPTIEALAERVRNATPGTDAVAATLAPRPRPAIVPLSFAQARLWFLHQFEGPSSTYNIPLALQLTGALDTDALEAALNDLVARHESLRTLFPAEDTGHQLIQPAEAVRLELARLDAGDPDQALELLRTEAARPFDLASELPLRASLITKDKDRHILLILLHHIAGDGGSMAPLAADLSRAYAARSTGHAPNWPPLPVQYADYALWQRDRLGNEDDPASAMSAQIAYWRERLAELPQRLDLPADLPRPAVASHRGAHCPLELPAELHRQLAALASVHGVTLFMVLEATLAATLSRLGAGEDIAIGTPVAGRTETALEDQIGLFVNTLVLRNDVSGNPRFADLLAQVRVRALEAYEHQDLPFEQLVTLLNPERSLSHHPIFQVMLSLQNNREAALDLGNVEAEMLDLALDIAKFDLNFNLAELTDDTGQPAGITGTLEYAADLFLPGTAQMIADCLARMLHAVAGDPQRQVMRLPLHDAVVPLPAPAKHERPRTLPELLAGATARPGLTALIAEDTKMSFAALARHSDQLARLLIAHGIGPGDLVGLALPRGIELIVALLAVVKAGAAYVPLDPDYPAERLAAIVDDSAPRLVITVMAVEDRLPDQAARRKLVIDRGPVLMRRQAMSTEPLHAAERLRPLREDDPAYVIFTSGSTGRPKGVTVPQRAVASHMGWMRDSFPLGSEDRVLFRTSLNFDAAEWEIWLPLICGASMVILPDTLRLELDRIPGFAADNGVTVMQVVPSMLPPMLDAPERPRLRWLFSGGEALSEALARRVASAWGTEVVNLYGPTETTIQITAANLSDTPVTEGSERAAMPIGRPVAGAQALVLDPWLQPVPPGVPGELYVTGTQVALGYLGRAAQTAERFIASPVLAGQRMYRTGDRVRWRVDGQLEFVGRADDQLKIRGFRVEPGEIEAAIRRAGHSGVAVIAREVRPGHHQLVAYVASPNMDEAGLLGHLAQELPDYMVPAAIVRLDSLPLTANGKLDRHALPAPQASGDAPSRDAATGTERVFCDLFASILSLEHVGADQGFFSLGGDSISSIQLVGQARRAGWRITARDVFQHQTPAALARIALPLSGSDTTPMTGEPCGPLPATPIMAEFLSNPDHGDAFQQSMLLTLPEGIRRGGLLRVLQAIVDHHHALRLTVNADGSLVIPEPGTLRAEDCLHLAETPHPEGANLATAMNEAASRLNPRKGQLVQAVWFPEARRLMLTIHHLAVDGVSWRILLPDLAQAWAAVAEGREPELAPAPTSLRDWARALPALAAQRRDELPLWQEMGAGDAPLGGQALDPALDTVATQQNLVTELEPEVTQTLLTRAVEWINGGVNDVLLAGFALAVIRWRREQGQTGTQAATFLLEGHGREPILEGAETGQTVGWFTSLFPLRLHLDGIDPVAVMTDSDGAALDRILKSVKEHLRRIPDNGVGYGLLRHMNPETAPALARMARPEIGFNYLGRFGAPGQGDGDTAHDPRPDAFQPAPEVPALSGGQDPRRALTTVIELNAMTLDGPAGPRLITNWSYAGRLVGADQMRALADGWFDALRHIAAAAESGDRASLLTPSDVLAEIDQSDIEFLETLYA</sequence>
<dbReference type="OrthoDB" id="9770470at2"/>
<evidence type="ECO:0000256" key="3">
    <source>
        <dbReference type="ARBA" id="ARBA00022450"/>
    </source>
</evidence>
<dbReference type="InterPro" id="IPR000873">
    <property type="entry name" value="AMP-dep_synth/lig_dom"/>
</dbReference>
<dbReference type="InterPro" id="IPR010060">
    <property type="entry name" value="NRPS_synth"/>
</dbReference>
<feature type="region of interest" description="Disordered" evidence="6">
    <location>
        <begin position="1745"/>
        <end position="1767"/>
    </location>
</feature>
<organism evidence="8 9">
    <name type="scientific">Paracoccus alkanivorans</name>
    <dbReference type="NCBI Taxonomy" id="2116655"/>
    <lineage>
        <taxon>Bacteria</taxon>
        <taxon>Pseudomonadati</taxon>
        <taxon>Pseudomonadota</taxon>
        <taxon>Alphaproteobacteria</taxon>
        <taxon>Rhodobacterales</taxon>
        <taxon>Paracoccaceae</taxon>
        <taxon>Paracoccus</taxon>
    </lineage>
</organism>
<keyword evidence="5" id="KW-0677">Repeat</keyword>
<dbReference type="GO" id="GO:0005829">
    <property type="term" value="C:cytosol"/>
    <property type="evidence" value="ECO:0007669"/>
    <property type="project" value="TreeGrafter"/>
</dbReference>
<dbReference type="Gene3D" id="2.30.38.10">
    <property type="entry name" value="Luciferase, Domain 3"/>
    <property type="match status" value="4"/>
</dbReference>
<dbReference type="InterPro" id="IPR010071">
    <property type="entry name" value="AA_adenyl_dom"/>
</dbReference>
<dbReference type="FunFam" id="3.30.559.30:FF:000001">
    <property type="entry name" value="Non-ribosomal peptide synthetase"/>
    <property type="match status" value="1"/>
</dbReference>
<dbReference type="GO" id="GO:0044550">
    <property type="term" value="P:secondary metabolite biosynthetic process"/>
    <property type="evidence" value="ECO:0007669"/>
    <property type="project" value="UniProtKB-ARBA"/>
</dbReference>
<dbReference type="PROSITE" id="PS00012">
    <property type="entry name" value="PHOSPHOPANTETHEINE"/>
    <property type="match status" value="3"/>
</dbReference>
<evidence type="ECO:0000256" key="2">
    <source>
        <dbReference type="ARBA" id="ARBA00006432"/>
    </source>
</evidence>
<evidence type="ECO:0000256" key="1">
    <source>
        <dbReference type="ARBA" id="ARBA00001957"/>
    </source>
</evidence>
<dbReference type="PROSITE" id="PS00455">
    <property type="entry name" value="AMP_BINDING"/>
    <property type="match status" value="4"/>
</dbReference>
<dbReference type="PROSITE" id="PS50075">
    <property type="entry name" value="CARRIER"/>
    <property type="match status" value="5"/>
</dbReference>
<dbReference type="Pfam" id="PF00550">
    <property type="entry name" value="PP-binding"/>
    <property type="match status" value="5"/>
</dbReference>
<dbReference type="Proteomes" id="UP000273516">
    <property type="component" value="Unassembled WGS sequence"/>
</dbReference>
<dbReference type="NCBIfam" id="NF003417">
    <property type="entry name" value="PRK04813.1"/>
    <property type="match status" value="4"/>
</dbReference>
<dbReference type="FunFam" id="3.40.50.980:FF:000001">
    <property type="entry name" value="Non-ribosomal peptide synthetase"/>
    <property type="match status" value="4"/>
</dbReference>
<dbReference type="Gene3D" id="3.30.559.10">
    <property type="entry name" value="Chloramphenicol acetyltransferase-like domain"/>
    <property type="match status" value="5"/>
</dbReference>
<keyword evidence="9" id="KW-1185">Reference proteome</keyword>
<dbReference type="InterPro" id="IPR023213">
    <property type="entry name" value="CAT-like_dom_sf"/>
</dbReference>
<dbReference type="NCBIfam" id="TIGR01720">
    <property type="entry name" value="NRPS-para261"/>
    <property type="match status" value="1"/>
</dbReference>
<dbReference type="InterPro" id="IPR045851">
    <property type="entry name" value="AMP-bd_C_sf"/>
</dbReference>
<dbReference type="Pfam" id="PF00501">
    <property type="entry name" value="AMP-binding"/>
    <property type="match status" value="4"/>
</dbReference>
<feature type="region of interest" description="Disordered" evidence="6">
    <location>
        <begin position="4701"/>
        <end position="4730"/>
    </location>
</feature>
<feature type="domain" description="Carrier" evidence="7">
    <location>
        <begin position="4246"/>
        <end position="4320"/>
    </location>
</feature>
<dbReference type="PANTHER" id="PTHR45527:SF1">
    <property type="entry name" value="FATTY ACID SYNTHASE"/>
    <property type="match status" value="1"/>
</dbReference>
<name>A0A3M0LYP4_9RHOB</name>
<dbReference type="InterPro" id="IPR036736">
    <property type="entry name" value="ACP-like_sf"/>
</dbReference>
<dbReference type="SUPFAM" id="SSF56801">
    <property type="entry name" value="Acetyl-CoA synthetase-like"/>
    <property type="match status" value="4"/>
</dbReference>